<proteinExistence type="predicted"/>
<dbReference type="Pfam" id="PF01904">
    <property type="entry name" value="DUF72"/>
    <property type="match status" value="1"/>
</dbReference>
<dbReference type="AlphaFoldDB" id="A0A2T0W6E0"/>
<dbReference type="Gene3D" id="3.20.20.410">
    <property type="entry name" value="Protein of unknown function UPF0759"/>
    <property type="match status" value="1"/>
</dbReference>
<dbReference type="PANTHER" id="PTHR30348:SF13">
    <property type="entry name" value="UPF0759 PROTEIN YUNF"/>
    <property type="match status" value="1"/>
</dbReference>
<organism evidence="1 2">
    <name type="scientific">Alkalibacterium olivapovliticus</name>
    <dbReference type="NCBI Taxonomy" id="99907"/>
    <lineage>
        <taxon>Bacteria</taxon>
        <taxon>Bacillati</taxon>
        <taxon>Bacillota</taxon>
        <taxon>Bacilli</taxon>
        <taxon>Lactobacillales</taxon>
        <taxon>Carnobacteriaceae</taxon>
        <taxon>Alkalibacterium</taxon>
    </lineage>
</organism>
<sequence length="278" mass="32430">MITIGLTGWSDHELIQRTRSKKLEDYASHFPVVELDTSFYAIPSEKNIMSWIQKTPDVFTFIPKAYNLMTLHKPFYPDFPSMDDVFDAYKSALRAMTESNRVKAFLFQFPPVFDCTRKHVTYLKYVRLHMDDLPIAVEFRNQTWFSESNSEKTLDLLKQLKFAHVVVDQPQTPNNSVPKIVKSTHPDLSVLRLHGRNYEGWLGENVTDWRAERTLYDYTEEELSEFRLICETLSQESREVCVIFNNNSGGHAAKNAKRLQELLNLDYGYLGPQQLDLF</sequence>
<dbReference type="SUPFAM" id="SSF117396">
    <property type="entry name" value="TM1631-like"/>
    <property type="match status" value="1"/>
</dbReference>
<dbReference type="EMBL" id="PVTO01000014">
    <property type="protein sequence ID" value="PRY82213.1"/>
    <property type="molecule type" value="Genomic_DNA"/>
</dbReference>
<comment type="caution">
    <text evidence="1">The sequence shown here is derived from an EMBL/GenBank/DDBJ whole genome shotgun (WGS) entry which is preliminary data.</text>
</comment>
<evidence type="ECO:0000313" key="2">
    <source>
        <dbReference type="Proteomes" id="UP000238205"/>
    </source>
</evidence>
<accession>A0A2T0W6E0</accession>
<name>A0A2T0W6E0_9LACT</name>
<dbReference type="Proteomes" id="UP000238205">
    <property type="component" value="Unassembled WGS sequence"/>
</dbReference>
<evidence type="ECO:0000313" key="1">
    <source>
        <dbReference type="EMBL" id="PRY82213.1"/>
    </source>
</evidence>
<keyword evidence="2" id="KW-1185">Reference proteome</keyword>
<reference evidence="1 2" key="1">
    <citation type="submission" date="2018-03" db="EMBL/GenBank/DDBJ databases">
        <title>Genomic Encyclopedia of Archaeal and Bacterial Type Strains, Phase II (KMG-II): from individual species to whole genera.</title>
        <authorList>
            <person name="Goeker M."/>
        </authorList>
    </citation>
    <scope>NUCLEOTIDE SEQUENCE [LARGE SCALE GENOMIC DNA]</scope>
    <source>
        <strain evidence="1 2">DSM 13175</strain>
    </source>
</reference>
<dbReference type="RefSeq" id="WP_106193940.1">
    <property type="nucleotide sequence ID" value="NZ_PVTO01000014.1"/>
</dbReference>
<dbReference type="InterPro" id="IPR002763">
    <property type="entry name" value="DUF72"/>
</dbReference>
<dbReference type="InterPro" id="IPR036520">
    <property type="entry name" value="UPF0759_sf"/>
</dbReference>
<gene>
    <name evidence="1" type="ORF">CLV38_1149</name>
</gene>
<protein>
    <submittedName>
        <fullName evidence="1">Uncharacterized protein YecE (DUF72 family)</fullName>
    </submittedName>
</protein>
<dbReference type="PANTHER" id="PTHR30348">
    <property type="entry name" value="UNCHARACTERIZED PROTEIN YECE"/>
    <property type="match status" value="1"/>
</dbReference>
<dbReference type="OrthoDB" id="9780310at2"/>